<dbReference type="PANTHER" id="PTHR10887:SF495">
    <property type="entry name" value="HELICASE SENATAXIN ISOFORM X1-RELATED"/>
    <property type="match status" value="1"/>
</dbReference>
<evidence type="ECO:0000313" key="4">
    <source>
        <dbReference type="Proteomes" id="UP000608754"/>
    </source>
</evidence>
<gene>
    <name evidence="3" type="ORF">IM532_00745</name>
</gene>
<evidence type="ECO:0000259" key="1">
    <source>
        <dbReference type="Pfam" id="PF13086"/>
    </source>
</evidence>
<organism evidence="3 4">
    <name type="scientific">Faecalibacter rhinopitheci</name>
    <dbReference type="NCBI Taxonomy" id="2779678"/>
    <lineage>
        <taxon>Bacteria</taxon>
        <taxon>Pseudomonadati</taxon>
        <taxon>Bacteroidota</taxon>
        <taxon>Flavobacteriia</taxon>
        <taxon>Flavobacteriales</taxon>
        <taxon>Weeksellaceae</taxon>
        <taxon>Faecalibacter</taxon>
    </lineage>
</organism>
<dbReference type="EMBL" id="JADGIK010000001">
    <property type="protein sequence ID" value="MBF0596001.1"/>
    <property type="molecule type" value="Genomic_DNA"/>
</dbReference>
<dbReference type="CDD" id="cd18808">
    <property type="entry name" value="SF1_C_Upf1"/>
    <property type="match status" value="1"/>
</dbReference>
<protein>
    <submittedName>
        <fullName evidence="3">AAA family ATPase</fullName>
    </submittedName>
</protein>
<dbReference type="SUPFAM" id="SSF52540">
    <property type="entry name" value="P-loop containing nucleoside triphosphate hydrolases"/>
    <property type="match status" value="1"/>
</dbReference>
<evidence type="ECO:0000313" key="3">
    <source>
        <dbReference type="EMBL" id="MBF0596001.1"/>
    </source>
</evidence>
<accession>A0A8J7KH74</accession>
<dbReference type="InterPro" id="IPR027417">
    <property type="entry name" value="P-loop_NTPase"/>
</dbReference>
<dbReference type="AlphaFoldDB" id="A0A8J7KH74"/>
<sequence length="1154" mass="134742">MNPHNGTRFLEEVLAIQQSNKPITSKYLDLRRIIENLAFELTKNESLQFSNLFSKLSYICNTYKVSTKIHSFRKIAYKVERESYQPEQQEYYTHLMYVSNFISSIYEVLIPAELMYFFPAKEFHSNKMVFRQRIKKMRVQIIELKMDCLICDYDENETGEYIIVQIDEDGVNERFKSTKNFWLGAQLNLINVTVDDEGIYHPRFIILEPDYLINISSIAECFQDYGTTALHYIKSKYEETPNSKHIRLGNFANQVVDHFTTEGIEQVDFNSIFIEDFKNNPLEFTACKDLENPEKFKEYFMEAKGHFDRIKGVISKEFKEYDISLNRALLEPSFLCEQYGIQGRLDILDLNDDGKNKIIELKSGSAPYPDDGKKIKENHAVQLFLYYQIIGVLYNLEFKEISNHTDGYIMYSKVYEGNLRYDKPNLARVQSILDLRNQIIVQEHILSSGEVIETESLINHINSGQFITRKTNQRYREILEAQLDAFQYPIKTSTPLQKEYFYSFSKFIAKEQYLAQLGLGQSTSNNGLASLWLNSFEEKSKNFEIIFDLEILENYIHEEKKQIILKRTNPLNDFISLREGDICVLYPKNNTNESVLSNQIFKCTIKNISRELITLQFRHKQPNTNFFDSLPKDSKWALERDFMDSSFIAMYRSLYAFMKSNPATKELLLNQRQPINNMEYIFEKEHLSEEQNRILKKALSCEDYFLLNGPPGTGKTSIIIHELVKEIFYHPNKDGRPNNILLLAYTNRAVDELCESINEAIADDVEHKFIRIGNELTCAPEHQHNMLNIIIDKKANELKDKDEKFSRKTIVDIINKQRIFVSTVASISSKSDILKLKHFDTIIIDEASQILEPQIIGILPKAKRFIMIGDHKQLPAIVLQSPELAKTNSEKLEAIGLINRKNSLFERLYEFCERNNFSNSYDQLTYQGRMHYEIADFPNQYFYDGKLNVACDLTHLKDEAKESLSRQRADLNLKTSETNNKFQTILTNHRFAFLKVEENPYLPKTNIQEADLVVKLVQEIIKIYNFNNKTFNPKKSIGIIAPFRNQIALIKHKLELARITDFEQITVDTVERYQGSQRDIIIYSFAVTHHAQLNSLVNMNDEGNVDRKLNVALTRAKEQLFLIGNEHILNENKILNNLTHYLKNRKSVIEIELD</sequence>
<feature type="domain" description="DNA2/NAM7 helicase helicase" evidence="1">
    <location>
        <begin position="791"/>
        <end position="879"/>
    </location>
</feature>
<evidence type="ECO:0000259" key="2">
    <source>
        <dbReference type="Pfam" id="PF13087"/>
    </source>
</evidence>
<dbReference type="Proteomes" id="UP000608754">
    <property type="component" value="Unassembled WGS sequence"/>
</dbReference>
<comment type="caution">
    <text evidence="3">The sequence shown here is derived from an EMBL/GenBank/DDBJ whole genome shotgun (WGS) entry which is preliminary data.</text>
</comment>
<dbReference type="Gene3D" id="3.90.320.10">
    <property type="match status" value="1"/>
</dbReference>
<dbReference type="PANTHER" id="PTHR10887">
    <property type="entry name" value="DNA2/NAM7 HELICASE FAMILY"/>
    <property type="match status" value="1"/>
</dbReference>
<proteinExistence type="predicted"/>
<dbReference type="Gene3D" id="3.40.50.300">
    <property type="entry name" value="P-loop containing nucleotide triphosphate hydrolases"/>
    <property type="match status" value="2"/>
</dbReference>
<dbReference type="GO" id="GO:0004386">
    <property type="term" value="F:helicase activity"/>
    <property type="evidence" value="ECO:0007669"/>
    <property type="project" value="InterPro"/>
</dbReference>
<reference evidence="3" key="1">
    <citation type="submission" date="2020-10" db="EMBL/GenBank/DDBJ databases">
        <authorList>
            <person name="Lu T."/>
            <person name="Wang Q."/>
            <person name="Han X."/>
        </authorList>
    </citation>
    <scope>NUCLEOTIDE SEQUENCE</scope>
    <source>
        <strain evidence="3">WQ 117</strain>
    </source>
</reference>
<dbReference type="InterPro" id="IPR041677">
    <property type="entry name" value="DNA2/NAM7_AAA_11"/>
</dbReference>
<keyword evidence="4" id="KW-1185">Reference proteome</keyword>
<name>A0A8J7KH74_9FLAO</name>
<dbReference type="InterPro" id="IPR011604">
    <property type="entry name" value="PDDEXK-like_dom_sf"/>
</dbReference>
<feature type="domain" description="DNA2/NAM7 helicase-like C-terminal" evidence="2">
    <location>
        <begin position="901"/>
        <end position="1126"/>
    </location>
</feature>
<dbReference type="InterPro" id="IPR047187">
    <property type="entry name" value="SF1_C_Upf1"/>
</dbReference>
<dbReference type="InterPro" id="IPR045055">
    <property type="entry name" value="DNA2/NAM7-like"/>
</dbReference>
<dbReference type="Pfam" id="PF13086">
    <property type="entry name" value="AAA_11"/>
    <property type="match status" value="1"/>
</dbReference>
<dbReference type="Pfam" id="PF13087">
    <property type="entry name" value="AAA_12"/>
    <property type="match status" value="1"/>
</dbReference>
<dbReference type="InterPro" id="IPR041679">
    <property type="entry name" value="DNA2/NAM7-like_C"/>
</dbReference>
<dbReference type="RefSeq" id="WP_194181533.1">
    <property type="nucleotide sequence ID" value="NZ_JADGIK010000001.1"/>
</dbReference>